<keyword evidence="2" id="KW-1185">Reference proteome</keyword>
<sequence>MPIRIVGGGLFNALALRVGARACVRRTCQRRDIAAHRGWMIRAVATSLAPPVQRVILLPYFVLTGGLSILMDAPCWPSFRIQILIFCAMTPIQYWKNKRFIKAVSEFSGSRPANLGYIFQT</sequence>
<dbReference type="AlphaFoldDB" id="A0A5S3PB19"/>
<accession>A0A5S3PB19</accession>
<dbReference type="OrthoDB" id="8759010at2"/>
<comment type="caution">
    <text evidence="1">The sequence shown here is derived from an EMBL/GenBank/DDBJ whole genome shotgun (WGS) entry which is preliminary data.</text>
</comment>
<name>A0A5S3PB19_9RHOB</name>
<organism evidence="1 2">
    <name type="scientific">Sulfitobacter sabulilitoris</name>
    <dbReference type="NCBI Taxonomy" id="2562655"/>
    <lineage>
        <taxon>Bacteria</taxon>
        <taxon>Pseudomonadati</taxon>
        <taxon>Pseudomonadota</taxon>
        <taxon>Alphaproteobacteria</taxon>
        <taxon>Rhodobacterales</taxon>
        <taxon>Roseobacteraceae</taxon>
        <taxon>Sulfitobacter</taxon>
    </lineage>
</organism>
<proteinExistence type="predicted"/>
<protein>
    <submittedName>
        <fullName evidence="1">Uncharacterized protein</fullName>
    </submittedName>
</protein>
<gene>
    <name evidence="1" type="ORF">FDT80_15990</name>
</gene>
<dbReference type="Proteomes" id="UP000309550">
    <property type="component" value="Unassembled WGS sequence"/>
</dbReference>
<evidence type="ECO:0000313" key="2">
    <source>
        <dbReference type="Proteomes" id="UP000309550"/>
    </source>
</evidence>
<evidence type="ECO:0000313" key="1">
    <source>
        <dbReference type="EMBL" id="TMM50760.1"/>
    </source>
</evidence>
<reference evidence="1 2" key="1">
    <citation type="submission" date="2019-05" db="EMBL/GenBank/DDBJ databases">
        <title>Sulfitobacter sabulilitoris sp. nov., isolated from a marine sand.</title>
        <authorList>
            <person name="Yoon J.-H."/>
        </authorList>
    </citation>
    <scope>NUCLEOTIDE SEQUENCE [LARGE SCALE GENOMIC DNA]</scope>
    <source>
        <strain evidence="1 2">HSMS-29</strain>
    </source>
</reference>
<dbReference type="RefSeq" id="WP_138663332.1">
    <property type="nucleotide sequence ID" value="NZ_VANS01000005.1"/>
</dbReference>
<dbReference type="EMBL" id="VANS01000005">
    <property type="protein sequence ID" value="TMM50760.1"/>
    <property type="molecule type" value="Genomic_DNA"/>
</dbReference>